<dbReference type="AlphaFoldDB" id="A0A3N0XQL1"/>
<protein>
    <submittedName>
        <fullName evidence="1">Uncharacterized protein</fullName>
    </submittedName>
</protein>
<evidence type="ECO:0000313" key="1">
    <source>
        <dbReference type="EMBL" id="ROJ25242.1"/>
    </source>
</evidence>
<dbReference type="Proteomes" id="UP000281406">
    <property type="component" value="Unassembled WGS sequence"/>
</dbReference>
<accession>A0A3N0XQL1</accession>
<sequence length="92" mass="10631">MSGLSISIGKRGITDELSWQVYHSQVQGLLTLVVKILSDGEDEQCWRRKTLTHRRGTKEETWKRGRQPVEKNRDGTRAEIMFMDEITNVTVV</sequence>
<dbReference type="EMBL" id="RJVU01063416">
    <property type="protein sequence ID" value="ROJ25242.1"/>
    <property type="molecule type" value="Genomic_DNA"/>
</dbReference>
<reference evidence="1 2" key="1">
    <citation type="submission" date="2018-10" db="EMBL/GenBank/DDBJ databases">
        <title>Genome assembly for a Yunnan-Guizhou Plateau 3E fish, Anabarilius grahami (Regan), and its evolutionary and genetic applications.</title>
        <authorList>
            <person name="Jiang W."/>
        </authorList>
    </citation>
    <scope>NUCLEOTIDE SEQUENCE [LARGE SCALE GENOMIC DNA]</scope>
    <source>
        <strain evidence="1">AG-KIZ</strain>
        <tissue evidence="1">Muscle</tissue>
    </source>
</reference>
<organism evidence="1 2">
    <name type="scientific">Anabarilius grahami</name>
    <name type="common">Kanglang fish</name>
    <name type="synonym">Barilius grahami</name>
    <dbReference type="NCBI Taxonomy" id="495550"/>
    <lineage>
        <taxon>Eukaryota</taxon>
        <taxon>Metazoa</taxon>
        <taxon>Chordata</taxon>
        <taxon>Craniata</taxon>
        <taxon>Vertebrata</taxon>
        <taxon>Euteleostomi</taxon>
        <taxon>Actinopterygii</taxon>
        <taxon>Neopterygii</taxon>
        <taxon>Teleostei</taxon>
        <taxon>Ostariophysi</taxon>
        <taxon>Cypriniformes</taxon>
        <taxon>Xenocyprididae</taxon>
        <taxon>Xenocypridinae</taxon>
        <taxon>Xenocypridinae incertae sedis</taxon>
        <taxon>Anabarilius</taxon>
    </lineage>
</organism>
<comment type="caution">
    <text evidence="1">The sequence shown here is derived from an EMBL/GenBank/DDBJ whole genome shotgun (WGS) entry which is preliminary data.</text>
</comment>
<gene>
    <name evidence="1" type="ORF">DPX16_20055</name>
</gene>
<proteinExistence type="predicted"/>
<evidence type="ECO:0000313" key="2">
    <source>
        <dbReference type="Proteomes" id="UP000281406"/>
    </source>
</evidence>
<name>A0A3N0XQL1_ANAGA</name>
<keyword evidence="2" id="KW-1185">Reference proteome</keyword>